<dbReference type="Proteomes" id="UP000887578">
    <property type="component" value="Unplaced"/>
</dbReference>
<dbReference type="Gene3D" id="3.10.100.10">
    <property type="entry name" value="Mannose-Binding Protein A, subunit A"/>
    <property type="match status" value="2"/>
</dbReference>
<dbReference type="SMART" id="SM00034">
    <property type="entry name" value="CLECT"/>
    <property type="match status" value="2"/>
</dbReference>
<evidence type="ECO:0000313" key="2">
    <source>
        <dbReference type="Proteomes" id="UP000887578"/>
    </source>
</evidence>
<name>A0A914Q618_9BILA</name>
<reference evidence="3" key="1">
    <citation type="submission" date="2022-11" db="UniProtKB">
        <authorList>
            <consortium name="WormBaseParasite"/>
        </authorList>
    </citation>
    <scope>IDENTIFICATION</scope>
</reference>
<dbReference type="AlphaFoldDB" id="A0A914Q618"/>
<dbReference type="InterPro" id="IPR016187">
    <property type="entry name" value="CTDL_fold"/>
</dbReference>
<protein>
    <submittedName>
        <fullName evidence="3">C-type lectin domain-containing protein</fullName>
    </submittedName>
</protein>
<feature type="domain" description="C-type lectin" evidence="1">
    <location>
        <begin position="1"/>
        <end position="82"/>
    </location>
</feature>
<feature type="domain" description="C-type lectin" evidence="1">
    <location>
        <begin position="108"/>
        <end position="235"/>
    </location>
</feature>
<evidence type="ECO:0000259" key="1">
    <source>
        <dbReference type="PROSITE" id="PS50041"/>
    </source>
</evidence>
<dbReference type="WBParaSite" id="PDA_v2.g24420.t1">
    <property type="protein sequence ID" value="PDA_v2.g24420.t1"/>
    <property type="gene ID" value="PDA_v2.g24420"/>
</dbReference>
<dbReference type="InterPro" id="IPR016186">
    <property type="entry name" value="C-type_lectin-like/link_sf"/>
</dbReference>
<sequence>MFVQEKGTANFTDSASSDFWFGLNAVENFGIWTWTDGTSFDFTDWDKGQPKNTSDTNCGAVNSESGKWNADNCNKEKPFVCLVNKYVPPTTTTIKPTKCLDTWTYYPTTGYCYKAFDNATFLDAEDRCKISGAHLASIHNQNENLFAANLANYPGSDVCDGSYQALIGLFREDIAGRWQWTDGTIYDYQNWAIGNPENITGYNFGYMDVTSICNEPTGRFRSTYINRVFAKYVCKKPPF</sequence>
<evidence type="ECO:0000313" key="3">
    <source>
        <dbReference type="WBParaSite" id="PDA_v2.g24420.t1"/>
    </source>
</evidence>
<dbReference type="InterPro" id="IPR050111">
    <property type="entry name" value="C-type_lectin/snaclec_domain"/>
</dbReference>
<accession>A0A914Q618</accession>
<dbReference type="CDD" id="cd00037">
    <property type="entry name" value="CLECT"/>
    <property type="match status" value="1"/>
</dbReference>
<dbReference type="PANTHER" id="PTHR22803">
    <property type="entry name" value="MANNOSE, PHOSPHOLIPASE, LECTIN RECEPTOR RELATED"/>
    <property type="match status" value="1"/>
</dbReference>
<organism evidence="2 3">
    <name type="scientific">Panagrolaimus davidi</name>
    <dbReference type="NCBI Taxonomy" id="227884"/>
    <lineage>
        <taxon>Eukaryota</taxon>
        <taxon>Metazoa</taxon>
        <taxon>Ecdysozoa</taxon>
        <taxon>Nematoda</taxon>
        <taxon>Chromadorea</taxon>
        <taxon>Rhabditida</taxon>
        <taxon>Tylenchina</taxon>
        <taxon>Panagrolaimomorpha</taxon>
        <taxon>Panagrolaimoidea</taxon>
        <taxon>Panagrolaimidae</taxon>
        <taxon>Panagrolaimus</taxon>
    </lineage>
</organism>
<dbReference type="InterPro" id="IPR001304">
    <property type="entry name" value="C-type_lectin-like"/>
</dbReference>
<dbReference type="Pfam" id="PF00059">
    <property type="entry name" value="Lectin_C"/>
    <property type="match status" value="2"/>
</dbReference>
<keyword evidence="2" id="KW-1185">Reference proteome</keyword>
<dbReference type="SUPFAM" id="SSF56436">
    <property type="entry name" value="C-type lectin-like"/>
    <property type="match status" value="2"/>
</dbReference>
<proteinExistence type="predicted"/>
<dbReference type="PROSITE" id="PS50041">
    <property type="entry name" value="C_TYPE_LECTIN_2"/>
    <property type="match status" value="2"/>
</dbReference>